<evidence type="ECO:0000256" key="3">
    <source>
        <dbReference type="ARBA" id="ARBA00022722"/>
    </source>
</evidence>
<evidence type="ECO:0000256" key="8">
    <source>
        <dbReference type="ARBA" id="ARBA00022840"/>
    </source>
</evidence>
<dbReference type="CDD" id="cd22332">
    <property type="entry name" value="HsdR_N"/>
    <property type="match status" value="1"/>
</dbReference>
<dbReference type="InterPro" id="IPR014001">
    <property type="entry name" value="Helicase_ATP-bd"/>
</dbReference>
<feature type="coiled-coil region" evidence="11">
    <location>
        <begin position="913"/>
        <end position="961"/>
    </location>
</feature>
<comment type="subunit">
    <text evidence="10">The type I restriction/modification system is composed of three polypeptides R, M and S.</text>
</comment>
<dbReference type="InterPro" id="IPR021810">
    <property type="entry name" value="T1RH-like_C"/>
</dbReference>
<dbReference type="Gene3D" id="3.90.1570.50">
    <property type="match status" value="1"/>
</dbReference>
<dbReference type="InterPro" id="IPR004473">
    <property type="entry name" value="Restrct_endonuc_typeI_HsdR"/>
</dbReference>
<organism evidence="13 14">
    <name type="scientific">Idiomarina zobellii</name>
    <dbReference type="NCBI Taxonomy" id="86103"/>
    <lineage>
        <taxon>Bacteria</taxon>
        <taxon>Pseudomonadati</taxon>
        <taxon>Pseudomonadota</taxon>
        <taxon>Gammaproteobacteria</taxon>
        <taxon>Alteromonadales</taxon>
        <taxon>Idiomarinaceae</taxon>
        <taxon>Idiomarina</taxon>
    </lineage>
</organism>
<keyword evidence="5 10" id="KW-0680">Restriction system</keyword>
<comment type="similarity">
    <text evidence="2 10">Belongs to the HsdR family.</text>
</comment>
<evidence type="ECO:0000256" key="11">
    <source>
        <dbReference type="SAM" id="Coils"/>
    </source>
</evidence>
<keyword evidence="11" id="KW-0175">Coiled coil</keyword>
<evidence type="ECO:0000256" key="4">
    <source>
        <dbReference type="ARBA" id="ARBA00022741"/>
    </source>
</evidence>
<dbReference type="PROSITE" id="PS51192">
    <property type="entry name" value="HELICASE_ATP_BIND_1"/>
    <property type="match status" value="1"/>
</dbReference>
<dbReference type="InterPro" id="IPR040980">
    <property type="entry name" value="SWI2_SNF2"/>
</dbReference>
<dbReference type="Pfam" id="PF18766">
    <property type="entry name" value="SWI2_SNF2"/>
    <property type="match status" value="1"/>
</dbReference>
<dbReference type="CDD" id="cd18800">
    <property type="entry name" value="SF2_C_EcoR124I-like"/>
    <property type="match status" value="1"/>
</dbReference>
<evidence type="ECO:0000256" key="10">
    <source>
        <dbReference type="RuleBase" id="RU364115"/>
    </source>
</evidence>
<evidence type="ECO:0000259" key="12">
    <source>
        <dbReference type="PROSITE" id="PS51192"/>
    </source>
</evidence>
<dbReference type="GO" id="GO:0009035">
    <property type="term" value="F:type I site-specific deoxyribonuclease activity"/>
    <property type="evidence" value="ECO:0007669"/>
    <property type="project" value="UniProtKB-EC"/>
</dbReference>
<keyword evidence="9 10" id="KW-0238">DNA-binding</keyword>
<dbReference type="Pfam" id="PF22679">
    <property type="entry name" value="T1R_D3-like"/>
    <property type="match status" value="1"/>
</dbReference>
<name>A0A837NAJ0_9GAMM</name>
<evidence type="ECO:0000256" key="6">
    <source>
        <dbReference type="ARBA" id="ARBA00022759"/>
    </source>
</evidence>
<keyword evidence="4 10" id="KW-0547">Nucleotide-binding</keyword>
<comment type="catalytic activity">
    <reaction evidence="1 10">
        <text>Endonucleolytic cleavage of DNA to give random double-stranded fragments with terminal 5'-phosphates, ATP is simultaneously hydrolyzed.</text>
        <dbReference type="EC" id="3.1.21.3"/>
    </reaction>
</comment>
<dbReference type="InterPro" id="IPR055180">
    <property type="entry name" value="HsdR_RecA-like_helicase_dom_2"/>
</dbReference>
<dbReference type="Pfam" id="PF11867">
    <property type="entry name" value="T1RH-like_C"/>
    <property type="match status" value="1"/>
</dbReference>
<proteinExistence type="inferred from homology"/>
<dbReference type="InterPro" id="IPR027417">
    <property type="entry name" value="P-loop_NTPase"/>
</dbReference>
<dbReference type="Gene3D" id="3.40.50.300">
    <property type="entry name" value="P-loop containing nucleotide triphosphate hydrolases"/>
    <property type="match status" value="3"/>
</dbReference>
<comment type="caution">
    <text evidence="13">The sequence shown here is derived from an EMBL/GenBank/DDBJ whole genome shotgun (WGS) entry which is preliminary data.</text>
</comment>
<evidence type="ECO:0000256" key="9">
    <source>
        <dbReference type="ARBA" id="ARBA00023125"/>
    </source>
</evidence>
<dbReference type="GO" id="GO:0005524">
    <property type="term" value="F:ATP binding"/>
    <property type="evidence" value="ECO:0007669"/>
    <property type="project" value="UniProtKB-KW"/>
</dbReference>
<dbReference type="SUPFAM" id="SSF52540">
    <property type="entry name" value="P-loop containing nucleoside triphosphate hydrolases"/>
    <property type="match status" value="2"/>
</dbReference>
<dbReference type="Pfam" id="PF04313">
    <property type="entry name" value="HSDR_N"/>
    <property type="match status" value="1"/>
</dbReference>
<sequence>MTEDQLEQQCLEWFAEDGWEIAHGPDIAHDGPYPERVDYKQILLFADLEAALRRINPHLPDSAIEQVVAVVRKPDSLDCVVNNREFHRLLIDGVPVEYKKQDKVIHDRAFLMDFGDLEANRFRAINQFTIEGSKQLRRPDIICFINGLPVAVIELKSPSAENVSIWDAFNQIQTYKDEIPDLFAYNEALVISDGYNARVGSLTANQERFMPWRTVNHEDDKPLLEWRMETMVRGFFKRELLLDYIRYFVIFENDADNLIKKIAGYHQFHAVREAVRATVVAAEQQSLDEVAEKRATYADDIIPGSKKAGVVWHTQGSGKSISMCCYAGKLLQQPQMNNPTLIVVTDRNDLDGQLFATFSAAKDLLKQEPVQADNRDKLRQLLAERESGGIIFTTVQKFALLEDENGHPILNDRHNIVVISDEAHRSQYGLKATLKKDGKYKFGYAKHMRDALPNASFIGFTGTPIASEDKDTRAVFGSYVSIYDIQDAVDDGATVPIYYESRLAKLDINQDVIEELSDQVDEVVEDEEDVGAREKTKSEWSRLEKLVGSGPRLAQVAEDLINHYETRAKSIEGKAMIVAMSRDICAHLYNEIVKLRPDWHDPAPEKGAIKIVMTGSASDKPLLQPHIYNKQTKKRLEKRFKDINDPLKLVIVRDMWLTGFDAPCCHTMYVDKPMKGHNLMQAIARVNRVFKNKPGGLVVDYIGIANELKQALKTYTDSQGKGQPTHSAEEAFALLLEKLDVIHGMFAKGPNAEGFDYTNHNGESYKDNPKELLLATANYIFSLEGGKKRFLDTVLAMNKAFSLCSTLDEAQKYQKEVAFLTSVKTAITKFTSVDKKLTQEEKNSALKQILDNAVRAEGVSDVFALCGLDKPNIGLLSDEFLEDVRQMPYKNFAVELLEKLLKDDIKAKTRNNVVQEKKYAERLQETLRKYNNRGIETAQVIEELIAMAKQFQEELARDEALGLNPDEIAFYDALAENESAVRELGDDTLKKIAVEITDKLRKSTTVDWQVRESVRAKLRILVRRTLRRYKYPPDRAPAAVELILKQAEVLSSSWTG</sequence>
<dbReference type="PANTHER" id="PTHR30195:SF15">
    <property type="entry name" value="TYPE I RESTRICTION ENZYME HINDI ENDONUCLEASE SUBUNIT"/>
    <property type="match status" value="1"/>
</dbReference>
<dbReference type="SMART" id="SM00487">
    <property type="entry name" value="DEXDc"/>
    <property type="match status" value="1"/>
</dbReference>
<dbReference type="REBASE" id="133013">
    <property type="entry name" value="Izo231ORF12490P"/>
</dbReference>
<dbReference type="OrthoDB" id="9758243at2"/>
<comment type="function">
    <text evidence="10">Subunit R is required for both nuclease and ATPase activities, but not for modification.</text>
</comment>
<keyword evidence="6" id="KW-0255">Endonuclease</keyword>
<feature type="domain" description="Helicase ATP-binding" evidence="12">
    <location>
        <begin position="300"/>
        <end position="482"/>
    </location>
</feature>
<evidence type="ECO:0000256" key="2">
    <source>
        <dbReference type="ARBA" id="ARBA00008598"/>
    </source>
</evidence>
<dbReference type="AlphaFoldDB" id="A0A837NAJ0"/>
<keyword evidence="7 10" id="KW-0378">Hydrolase</keyword>
<protein>
    <recommendedName>
        <fullName evidence="10">Type I restriction enzyme endonuclease subunit</fullName>
        <shortName evidence="10">R protein</shortName>
        <ecNumber evidence="10">3.1.21.3</ecNumber>
    </recommendedName>
</protein>
<keyword evidence="3" id="KW-0540">Nuclease</keyword>
<dbReference type="InterPro" id="IPR051268">
    <property type="entry name" value="Type-I_R_enzyme_R_subunit"/>
</dbReference>
<keyword evidence="8 10" id="KW-0067">ATP-binding</keyword>
<evidence type="ECO:0000256" key="7">
    <source>
        <dbReference type="ARBA" id="ARBA00022801"/>
    </source>
</evidence>
<dbReference type="GO" id="GO:0003677">
    <property type="term" value="F:DNA binding"/>
    <property type="evidence" value="ECO:0007669"/>
    <property type="project" value="UniProtKB-KW"/>
</dbReference>
<accession>A0A837NAJ0</accession>
<gene>
    <name evidence="13" type="ORF">AFK76_12490</name>
</gene>
<dbReference type="GO" id="GO:0009307">
    <property type="term" value="P:DNA restriction-modification system"/>
    <property type="evidence" value="ECO:0007669"/>
    <property type="project" value="UniProtKB-KW"/>
</dbReference>
<dbReference type="RefSeq" id="WP_053954623.1">
    <property type="nucleotide sequence ID" value="NZ_FNCB01000026.1"/>
</dbReference>
<dbReference type="PANTHER" id="PTHR30195">
    <property type="entry name" value="TYPE I SITE-SPECIFIC DEOXYRIBONUCLEASE PROTEIN SUBUNIT M AND R"/>
    <property type="match status" value="1"/>
</dbReference>
<keyword evidence="13" id="KW-0347">Helicase</keyword>
<evidence type="ECO:0000313" key="13">
    <source>
        <dbReference type="EMBL" id="KPD20636.1"/>
    </source>
</evidence>
<evidence type="ECO:0000256" key="1">
    <source>
        <dbReference type="ARBA" id="ARBA00000851"/>
    </source>
</evidence>
<keyword evidence="14" id="KW-1185">Reference proteome</keyword>
<evidence type="ECO:0000313" key="14">
    <source>
        <dbReference type="Proteomes" id="UP000053030"/>
    </source>
</evidence>
<dbReference type="EMBL" id="LHSG01000025">
    <property type="protein sequence ID" value="KPD20636.1"/>
    <property type="molecule type" value="Genomic_DNA"/>
</dbReference>
<reference evidence="13 14" key="1">
    <citation type="submission" date="2015-08" db="EMBL/GenBank/DDBJ databases">
        <title>Genome sequencing and assembly of the deep-sea bacterium Idiomarina zobellii.</title>
        <authorList>
            <person name="Mithoefer S.D."/>
            <person name="Rheaume B.A."/>
            <person name="MacLea K.S."/>
        </authorList>
    </citation>
    <scope>NUCLEOTIDE SEQUENCE [LARGE SCALE GENOMIC DNA]</scope>
    <source>
        <strain evidence="13 14">KMM 231</strain>
    </source>
</reference>
<dbReference type="CDD" id="cd18030">
    <property type="entry name" value="DEXHc_RE_I_HsdR"/>
    <property type="match status" value="1"/>
</dbReference>
<dbReference type="Proteomes" id="UP000053030">
    <property type="component" value="Unassembled WGS sequence"/>
</dbReference>
<evidence type="ECO:0000256" key="5">
    <source>
        <dbReference type="ARBA" id="ARBA00022747"/>
    </source>
</evidence>
<dbReference type="InterPro" id="IPR007409">
    <property type="entry name" value="Restrct_endonuc_type1_HsdR_N"/>
</dbReference>
<dbReference type="GO" id="GO:0004386">
    <property type="term" value="F:helicase activity"/>
    <property type="evidence" value="ECO:0007669"/>
    <property type="project" value="UniProtKB-KW"/>
</dbReference>
<dbReference type="NCBIfam" id="TIGR00348">
    <property type="entry name" value="hsdR"/>
    <property type="match status" value="1"/>
</dbReference>
<dbReference type="EC" id="3.1.21.3" evidence="10"/>